<dbReference type="GO" id="GO:0106310">
    <property type="term" value="F:protein serine kinase activity"/>
    <property type="evidence" value="ECO:0007669"/>
    <property type="project" value="UniProtKB-UniRule"/>
</dbReference>
<dbReference type="EC" id="2.7.11.24" evidence="9"/>
<evidence type="ECO:0000256" key="8">
    <source>
        <dbReference type="ARBA" id="ARBA00048312"/>
    </source>
</evidence>
<keyword evidence="3 9" id="KW-0808">Transferase</keyword>
<comment type="catalytic activity">
    <reaction evidence="7">
        <text>L-threonyl-[protein] + ATP = O-phospho-L-threonyl-[protein] + ADP + H(+)</text>
        <dbReference type="Rhea" id="RHEA:46608"/>
        <dbReference type="Rhea" id="RHEA-COMP:11060"/>
        <dbReference type="Rhea" id="RHEA-COMP:11605"/>
        <dbReference type="ChEBI" id="CHEBI:15378"/>
        <dbReference type="ChEBI" id="CHEBI:30013"/>
        <dbReference type="ChEBI" id="CHEBI:30616"/>
        <dbReference type="ChEBI" id="CHEBI:61977"/>
        <dbReference type="ChEBI" id="CHEBI:456216"/>
        <dbReference type="EC" id="2.7.11.24"/>
    </reaction>
</comment>
<dbReference type="SUPFAM" id="SSF56112">
    <property type="entry name" value="Protein kinase-like (PK-like)"/>
    <property type="match status" value="1"/>
</dbReference>
<reference evidence="12" key="1">
    <citation type="submission" date="2022-11" db="UniProtKB">
        <authorList>
            <consortium name="WormBaseParasite"/>
        </authorList>
    </citation>
    <scope>IDENTIFICATION</scope>
</reference>
<evidence type="ECO:0000313" key="12">
    <source>
        <dbReference type="WBParaSite" id="ACRNAN_scaffold8841.g19484.t1"/>
    </source>
</evidence>
<accession>A0A914EJG0</accession>
<keyword evidence="5 9" id="KW-0418">Kinase</keyword>
<evidence type="ECO:0000256" key="1">
    <source>
        <dbReference type="ARBA" id="ARBA00022527"/>
    </source>
</evidence>
<dbReference type="GO" id="GO:0005524">
    <property type="term" value="F:ATP binding"/>
    <property type="evidence" value="ECO:0007669"/>
    <property type="project" value="UniProtKB-UniRule"/>
</dbReference>
<evidence type="ECO:0000256" key="4">
    <source>
        <dbReference type="ARBA" id="ARBA00022741"/>
    </source>
</evidence>
<keyword evidence="9" id="KW-0460">Magnesium</keyword>
<keyword evidence="2 9" id="KW-0597">Phosphoprotein</keyword>
<dbReference type="Proteomes" id="UP000887540">
    <property type="component" value="Unplaced"/>
</dbReference>
<dbReference type="InterPro" id="IPR008351">
    <property type="entry name" value="MAPK_JNK"/>
</dbReference>
<evidence type="ECO:0000256" key="2">
    <source>
        <dbReference type="ARBA" id="ARBA00022553"/>
    </source>
</evidence>
<dbReference type="Pfam" id="PF00069">
    <property type="entry name" value="Pkinase"/>
    <property type="match status" value="1"/>
</dbReference>
<keyword evidence="11" id="KW-1185">Reference proteome</keyword>
<keyword evidence="4 9" id="KW-0547">Nucleotide-binding</keyword>
<name>A0A914EJG0_9BILA</name>
<evidence type="ECO:0000313" key="11">
    <source>
        <dbReference type="Proteomes" id="UP000887540"/>
    </source>
</evidence>
<dbReference type="AlphaFoldDB" id="A0A914EJG0"/>
<evidence type="ECO:0000256" key="7">
    <source>
        <dbReference type="ARBA" id="ARBA00047592"/>
    </source>
</evidence>
<feature type="domain" description="Protein kinase" evidence="10">
    <location>
        <begin position="26"/>
        <end position="325"/>
    </location>
</feature>
<dbReference type="GO" id="GO:0004707">
    <property type="term" value="F:MAP kinase activity"/>
    <property type="evidence" value="ECO:0007669"/>
    <property type="project" value="UniProtKB-UniRule"/>
</dbReference>
<proteinExistence type="inferred from homology"/>
<comment type="cofactor">
    <cofactor evidence="9">
        <name>Mg(2+)</name>
        <dbReference type="ChEBI" id="CHEBI:18420"/>
    </cofactor>
</comment>
<sequence length="373" mass="43865">MKLQDFKTSLKTHTRMGCQFQIPSQYDLDYIIGSGSRGIVMRAQDLTKGRKVTIMHRKFPYYRNFVAKRVYREFQLLKVLKHKNITQLIQAYLPQDSTEVYFIMEYVDCPIRVLITEHNKFFQGPNTDHKLFLLLKQLLDGVDYLHQSNVVHGNLTPLNVMINENYELKITNLGYGKVLDEDILVFDTLTRHWTYCAPEMMLGKLYNVKVDIWSVGCIFAELITGKALFKLDDSDGETSIFEIPLDLRLAYGKLNSYLPTEIQNYMNLMKKLLSKHWDEILSDDKFPTDMQSKSLQNARDLLSKMLVIDSEKRLSAKEALKHAYLYRFDYSENIHNETYFKYDERIDSMKLSAEEWTELMINSVKEYESLRLV</sequence>
<dbReference type="FunFam" id="1.10.510.10:FF:000624">
    <property type="entry name" value="Mitogen-activated protein kinase"/>
    <property type="match status" value="1"/>
</dbReference>
<keyword evidence="1 9" id="KW-0723">Serine/threonine-protein kinase</keyword>
<organism evidence="11 12">
    <name type="scientific">Acrobeloides nanus</name>
    <dbReference type="NCBI Taxonomy" id="290746"/>
    <lineage>
        <taxon>Eukaryota</taxon>
        <taxon>Metazoa</taxon>
        <taxon>Ecdysozoa</taxon>
        <taxon>Nematoda</taxon>
        <taxon>Chromadorea</taxon>
        <taxon>Rhabditida</taxon>
        <taxon>Tylenchina</taxon>
        <taxon>Cephalobomorpha</taxon>
        <taxon>Cephaloboidea</taxon>
        <taxon>Cephalobidae</taxon>
        <taxon>Acrobeloides</taxon>
    </lineage>
</organism>
<comment type="catalytic activity">
    <reaction evidence="8">
        <text>L-seryl-[protein] + ATP = O-phospho-L-seryl-[protein] + ADP + H(+)</text>
        <dbReference type="Rhea" id="RHEA:17989"/>
        <dbReference type="Rhea" id="RHEA-COMP:9863"/>
        <dbReference type="Rhea" id="RHEA-COMP:11604"/>
        <dbReference type="ChEBI" id="CHEBI:15378"/>
        <dbReference type="ChEBI" id="CHEBI:29999"/>
        <dbReference type="ChEBI" id="CHEBI:30616"/>
        <dbReference type="ChEBI" id="CHEBI:83421"/>
        <dbReference type="ChEBI" id="CHEBI:456216"/>
        <dbReference type="EC" id="2.7.11.24"/>
    </reaction>
</comment>
<evidence type="ECO:0000256" key="6">
    <source>
        <dbReference type="ARBA" id="ARBA00022840"/>
    </source>
</evidence>
<dbReference type="PRINTS" id="PR01772">
    <property type="entry name" value="JNKMAPKINASE"/>
</dbReference>
<dbReference type="PROSITE" id="PS50011">
    <property type="entry name" value="PROTEIN_KINASE_DOM"/>
    <property type="match status" value="1"/>
</dbReference>
<comment type="subcellular location">
    <subcellularLocation>
        <location evidence="9">Cytoplasm</location>
    </subcellularLocation>
</comment>
<comment type="similarity">
    <text evidence="9">Belongs to the protein kinase superfamily. CMGC Ser/Thr protein kinase family. MAP kinase subfamily.</text>
</comment>
<dbReference type="GO" id="GO:0005737">
    <property type="term" value="C:cytoplasm"/>
    <property type="evidence" value="ECO:0007669"/>
    <property type="project" value="UniProtKB-SubCell"/>
</dbReference>
<protein>
    <recommendedName>
        <fullName evidence="9">Stress-activated protein kinase JNK</fullName>
        <ecNumber evidence="9">2.7.11.24</ecNumber>
    </recommendedName>
</protein>
<evidence type="ECO:0000259" key="10">
    <source>
        <dbReference type="PROSITE" id="PS50011"/>
    </source>
</evidence>
<evidence type="ECO:0000256" key="9">
    <source>
        <dbReference type="RuleBase" id="RU368052"/>
    </source>
</evidence>
<dbReference type="InterPro" id="IPR050117">
    <property type="entry name" value="MAPK"/>
</dbReference>
<dbReference type="WBParaSite" id="ACRNAN_scaffold8841.g19484.t1">
    <property type="protein sequence ID" value="ACRNAN_scaffold8841.g19484.t1"/>
    <property type="gene ID" value="ACRNAN_scaffold8841.g19484"/>
</dbReference>
<dbReference type="PANTHER" id="PTHR24055">
    <property type="entry name" value="MITOGEN-ACTIVATED PROTEIN KINASE"/>
    <property type="match status" value="1"/>
</dbReference>
<dbReference type="Gene3D" id="1.10.510.10">
    <property type="entry name" value="Transferase(Phosphotransferase) domain 1"/>
    <property type="match status" value="1"/>
</dbReference>
<keyword evidence="6 9" id="KW-0067">ATP-binding</keyword>
<dbReference type="InterPro" id="IPR011009">
    <property type="entry name" value="Kinase-like_dom_sf"/>
</dbReference>
<dbReference type="InterPro" id="IPR000719">
    <property type="entry name" value="Prot_kinase_dom"/>
</dbReference>
<evidence type="ECO:0000256" key="5">
    <source>
        <dbReference type="ARBA" id="ARBA00022777"/>
    </source>
</evidence>
<dbReference type="Gene3D" id="3.30.200.20">
    <property type="entry name" value="Phosphorylase Kinase, domain 1"/>
    <property type="match status" value="1"/>
</dbReference>
<comment type="function">
    <text evidence="9">Responds to activation by environmental stress and pro-inflammatory cytokines by phosphorylating a number of transcription factors, and thus regulates transcriptional activity.</text>
</comment>
<evidence type="ECO:0000256" key="3">
    <source>
        <dbReference type="ARBA" id="ARBA00022679"/>
    </source>
</evidence>